<name>A0ABV3XT22_9RHOB</name>
<dbReference type="RefSeq" id="WP_125403158.1">
    <property type="nucleotide sequence ID" value="NZ_JBEHHI010000002.1"/>
</dbReference>
<comment type="caution">
    <text evidence="1">The sequence shown here is derived from an EMBL/GenBank/DDBJ whole genome shotgun (WGS) entry which is preliminary data.</text>
</comment>
<evidence type="ECO:0000313" key="1">
    <source>
        <dbReference type="EMBL" id="MEX5728480.1"/>
    </source>
</evidence>
<accession>A0ABV3XT22</accession>
<protein>
    <submittedName>
        <fullName evidence="1">Uncharacterized protein</fullName>
    </submittedName>
</protein>
<dbReference type="Proteomes" id="UP001560019">
    <property type="component" value="Unassembled WGS sequence"/>
</dbReference>
<sequence>MTITATIDEHEAVNLTYTRMNTTSNLGVPDAAAFADDLKSTLEPDQGNIYRDGYNVLVQPEGVTVEVHPHSFPIPWQHITSVVAQLRA</sequence>
<dbReference type="EMBL" id="JBEHHI010000002">
    <property type="protein sequence ID" value="MEX5728480.1"/>
    <property type="molecule type" value="Genomic_DNA"/>
</dbReference>
<reference evidence="1 2" key="1">
    <citation type="submission" date="2024-06" db="EMBL/GenBank/DDBJ databases">
        <title>Genome of Rhodovulum iodosum, a marine photoferrotroph.</title>
        <authorList>
            <person name="Bianchini G."/>
            <person name="Nikeleit V."/>
            <person name="Kappler A."/>
            <person name="Bryce C."/>
            <person name="Sanchez-Baracaldo P."/>
        </authorList>
    </citation>
    <scope>NUCLEOTIDE SEQUENCE [LARGE SCALE GENOMIC DNA]</scope>
    <source>
        <strain evidence="1 2">UT/N1</strain>
    </source>
</reference>
<keyword evidence="2" id="KW-1185">Reference proteome</keyword>
<evidence type="ECO:0000313" key="2">
    <source>
        <dbReference type="Proteomes" id="UP001560019"/>
    </source>
</evidence>
<proteinExistence type="predicted"/>
<gene>
    <name evidence="1" type="ORF">Ga0609869_001833</name>
</gene>
<organism evidence="1 2">
    <name type="scientific">Rhodovulum iodosum</name>
    <dbReference type="NCBI Taxonomy" id="68291"/>
    <lineage>
        <taxon>Bacteria</taxon>
        <taxon>Pseudomonadati</taxon>
        <taxon>Pseudomonadota</taxon>
        <taxon>Alphaproteobacteria</taxon>
        <taxon>Rhodobacterales</taxon>
        <taxon>Paracoccaceae</taxon>
        <taxon>Rhodovulum</taxon>
    </lineage>
</organism>